<accession>A0A6J8F137</accession>
<reference evidence="1 2" key="1">
    <citation type="submission" date="2020-06" db="EMBL/GenBank/DDBJ databases">
        <authorList>
            <person name="Li R."/>
            <person name="Bekaert M."/>
        </authorList>
    </citation>
    <scope>NUCLEOTIDE SEQUENCE [LARGE SCALE GENOMIC DNA]</scope>
    <source>
        <strain evidence="2">wild</strain>
    </source>
</reference>
<dbReference type="AlphaFoldDB" id="A0A6J8F137"/>
<proteinExistence type="predicted"/>
<sequence>MCKQIIIFASTLSLVSNYEFPFMHLSVKTNTDIKVKCPSGNHWFLRAKSFCLSVEQYTCLLDFVNNVDKENCNGPKTEPPGDKTVVNSGNFDTESCSLDRFQLFSFFTSQGNNCVYKKTMCNEEWQLIYSNGTSVNDRKCRCDYTKNFSFVSTKRVDMCSCDPTNEDCSCCFKLCSVGQILTPGKINVKIYYEFSVFAQDQNTKTEEYKSKYRIHKAKLESYKNQPYEFRVLKDLIEDGTIETYDFPENTIKLNTAQSEEERALQNLFEKYKSEYIICRRKVEQNHATVMEE</sequence>
<dbReference type="Proteomes" id="UP000507470">
    <property type="component" value="Unassembled WGS sequence"/>
</dbReference>
<name>A0A6J8F137_MYTCO</name>
<evidence type="ECO:0000313" key="1">
    <source>
        <dbReference type="EMBL" id="CAC5426454.1"/>
    </source>
</evidence>
<keyword evidence="2" id="KW-1185">Reference proteome</keyword>
<organism evidence="1 2">
    <name type="scientific">Mytilus coruscus</name>
    <name type="common">Sea mussel</name>
    <dbReference type="NCBI Taxonomy" id="42192"/>
    <lineage>
        <taxon>Eukaryota</taxon>
        <taxon>Metazoa</taxon>
        <taxon>Spiralia</taxon>
        <taxon>Lophotrochozoa</taxon>
        <taxon>Mollusca</taxon>
        <taxon>Bivalvia</taxon>
        <taxon>Autobranchia</taxon>
        <taxon>Pteriomorphia</taxon>
        <taxon>Mytilida</taxon>
        <taxon>Mytiloidea</taxon>
        <taxon>Mytilidae</taxon>
        <taxon>Mytilinae</taxon>
        <taxon>Mytilus</taxon>
    </lineage>
</organism>
<gene>
    <name evidence="1" type="ORF">MCOR_58154</name>
</gene>
<dbReference type="OrthoDB" id="6090904at2759"/>
<evidence type="ECO:0000313" key="2">
    <source>
        <dbReference type="Proteomes" id="UP000507470"/>
    </source>
</evidence>
<dbReference type="EMBL" id="CACVKT020010430">
    <property type="protein sequence ID" value="CAC5426454.1"/>
    <property type="molecule type" value="Genomic_DNA"/>
</dbReference>
<protein>
    <submittedName>
        <fullName evidence="1">Uncharacterized protein</fullName>
    </submittedName>
</protein>